<dbReference type="Gene3D" id="3.55.50.30">
    <property type="match status" value="1"/>
</dbReference>
<keyword evidence="1" id="KW-0472">Membrane</keyword>
<evidence type="ECO:0000313" key="4">
    <source>
        <dbReference type="EMBL" id="MBB4034159.1"/>
    </source>
</evidence>
<comment type="caution">
    <text evidence="4">The sequence shown here is derived from an EMBL/GenBank/DDBJ whole genome shotgun (WGS) entry which is preliminary data.</text>
</comment>
<protein>
    <recommendedName>
        <fullName evidence="6">FecR family protein</fullName>
    </recommendedName>
</protein>
<dbReference type="PANTHER" id="PTHR30273:SF2">
    <property type="entry name" value="PROTEIN FECR"/>
    <property type="match status" value="1"/>
</dbReference>
<proteinExistence type="predicted"/>
<evidence type="ECO:0000256" key="1">
    <source>
        <dbReference type="SAM" id="Phobius"/>
    </source>
</evidence>
<feature type="domain" description="Protein FecR C-terminal" evidence="3">
    <location>
        <begin position="326"/>
        <end position="394"/>
    </location>
</feature>
<dbReference type="FunFam" id="2.60.120.1440:FF:000001">
    <property type="entry name" value="Putative anti-sigma factor"/>
    <property type="match status" value="1"/>
</dbReference>
<keyword evidence="1" id="KW-0812">Transmembrane</keyword>
<gene>
    <name evidence="4" type="ORF">GGR21_000044</name>
</gene>
<dbReference type="Proteomes" id="UP000555103">
    <property type="component" value="Unassembled WGS sequence"/>
</dbReference>
<dbReference type="AlphaFoldDB" id="A0A840CHM4"/>
<feature type="domain" description="FecR protein" evidence="2">
    <location>
        <begin position="192"/>
        <end position="280"/>
    </location>
</feature>
<dbReference type="InterPro" id="IPR032508">
    <property type="entry name" value="FecR_C"/>
</dbReference>
<dbReference type="GO" id="GO:0016989">
    <property type="term" value="F:sigma factor antagonist activity"/>
    <property type="evidence" value="ECO:0007669"/>
    <property type="project" value="TreeGrafter"/>
</dbReference>
<dbReference type="Pfam" id="PF04773">
    <property type="entry name" value="FecR"/>
    <property type="match status" value="1"/>
</dbReference>
<dbReference type="PANTHER" id="PTHR30273">
    <property type="entry name" value="PERIPLASMIC SIGNAL SENSOR AND SIGMA FACTOR ACTIVATOR FECR-RELATED"/>
    <property type="match status" value="1"/>
</dbReference>
<dbReference type="Gene3D" id="2.60.120.1440">
    <property type="match status" value="1"/>
</dbReference>
<reference evidence="4 5" key="1">
    <citation type="submission" date="2020-08" db="EMBL/GenBank/DDBJ databases">
        <title>Genomic Encyclopedia of Type Strains, Phase IV (KMG-IV): sequencing the most valuable type-strain genomes for metagenomic binning, comparative biology and taxonomic classification.</title>
        <authorList>
            <person name="Goeker M."/>
        </authorList>
    </citation>
    <scope>NUCLEOTIDE SEQUENCE [LARGE SCALE GENOMIC DNA]</scope>
    <source>
        <strain evidence="4 5">DSM 104969</strain>
    </source>
</reference>
<evidence type="ECO:0000259" key="2">
    <source>
        <dbReference type="Pfam" id="PF04773"/>
    </source>
</evidence>
<dbReference type="InterPro" id="IPR012373">
    <property type="entry name" value="Ferrdict_sens_TM"/>
</dbReference>
<dbReference type="RefSeq" id="WP_183305131.1">
    <property type="nucleotide sequence ID" value="NZ_JACIEP010000001.1"/>
</dbReference>
<dbReference type="EMBL" id="JACIEP010000001">
    <property type="protein sequence ID" value="MBB4034159.1"/>
    <property type="molecule type" value="Genomic_DNA"/>
</dbReference>
<keyword evidence="1" id="KW-1133">Transmembrane helix</keyword>
<keyword evidence="5" id="KW-1185">Reference proteome</keyword>
<evidence type="ECO:0008006" key="6">
    <source>
        <dbReference type="Google" id="ProtNLM"/>
    </source>
</evidence>
<feature type="transmembrane region" description="Helical" evidence="1">
    <location>
        <begin position="93"/>
        <end position="113"/>
    </location>
</feature>
<dbReference type="InterPro" id="IPR006860">
    <property type="entry name" value="FecR"/>
</dbReference>
<sequence length="400" mass="45667">MEKYLNDIIYSLLDDDSFVQWVLCPTLELNMFWEDEFSKSNELRESAYILKNIIKKFKIEEPALSADDKQVIWKNIQQGISRDKKRKTLWRRYMQVASVAVIAVLLSGGYLYVVNNSKQIEIDYASMLNDSIGMPSSNNISLILSNNKVVDIQRDSTNVIYDEEGRVNVDSEQIEDTETGKASLNQLIVPYGKMTSLTLSDGTKIWVNSGTKLIYPSVFEKNKREIFLVGEIYLDVVKNEKSPFIIKTNHMDVNVLGTQLNISAYADESLHSVVLVSGAVNVKSKELKGTYDIYPDQMFTYGVDSDKADVRKVDVNNYISWIYGYLLLQSESLDRVLQKLERHYNISFTYNTSDFKNIYVSGKLDLRGSPESALNYISITTPITYTINDDTIKIELAPKK</sequence>
<organism evidence="4 5">
    <name type="scientific">Dysgonomonas hofstadii</name>
    <dbReference type="NCBI Taxonomy" id="637886"/>
    <lineage>
        <taxon>Bacteria</taxon>
        <taxon>Pseudomonadati</taxon>
        <taxon>Bacteroidota</taxon>
        <taxon>Bacteroidia</taxon>
        <taxon>Bacteroidales</taxon>
        <taxon>Dysgonomonadaceae</taxon>
        <taxon>Dysgonomonas</taxon>
    </lineage>
</organism>
<evidence type="ECO:0000313" key="5">
    <source>
        <dbReference type="Proteomes" id="UP000555103"/>
    </source>
</evidence>
<evidence type="ECO:0000259" key="3">
    <source>
        <dbReference type="Pfam" id="PF16344"/>
    </source>
</evidence>
<name>A0A840CHM4_9BACT</name>
<accession>A0A840CHM4</accession>
<dbReference type="Pfam" id="PF16344">
    <property type="entry name" value="FecR_C"/>
    <property type="match status" value="1"/>
</dbReference>